<dbReference type="Pfam" id="PF13449">
    <property type="entry name" value="Phytase-like"/>
    <property type="match status" value="1"/>
</dbReference>
<feature type="domain" description="Phytase-like" evidence="2">
    <location>
        <begin position="44"/>
        <end position="355"/>
    </location>
</feature>
<dbReference type="RefSeq" id="WP_083125321.1">
    <property type="nucleotide sequence ID" value="NZ_MVIM01000004.1"/>
</dbReference>
<sequence length="369" mass="39538">MRLRCSLLAAALSLSACSTASVSSTGLEYLGQINFPTSYVFDDTTVGGLSAITYDPGRQVYYIISDDRSAKNPARFYTVGITLSDNRLTGIEWLDTTSLLDRSGAPFPPLSPDATPPVIPPDPEGIAFDERRQQLYWSSEGERIVKDPNRPLLLDPWVRVAGLDGAFRSQFALPPGLSMSKQEMGPRRNAGLEGLTLTPSGNFLVAGMEDPGFNDGVPPSADAGALTRVTRFDASTGAATAQYAYPLDPITAPNGDANGLSDLVALDDDNFLVIERSHGTHNVARIYRASTSGADNILDRPSLVDAPPTAMTKSLVADLSTIPQVQNLDNVEGITLGPKLSDGKQVLVLVADDNFSDDQMTQFYAFAME</sequence>
<comment type="caution">
    <text evidence="3">The sequence shown here is derived from an EMBL/GenBank/DDBJ whole genome shotgun (WGS) entry which is preliminary data.</text>
</comment>
<dbReference type="STRING" id="75922.BST47_09715"/>
<dbReference type="PROSITE" id="PS51257">
    <property type="entry name" value="PROKAR_LIPOPROTEIN"/>
    <property type="match status" value="1"/>
</dbReference>
<dbReference type="Proteomes" id="UP000192411">
    <property type="component" value="Unassembled WGS sequence"/>
</dbReference>
<dbReference type="InterPro" id="IPR027372">
    <property type="entry name" value="Phytase-like_dom"/>
</dbReference>
<dbReference type="PANTHER" id="PTHR37957:SF1">
    <property type="entry name" value="PHYTASE-LIKE DOMAIN-CONTAINING PROTEIN"/>
    <property type="match status" value="1"/>
</dbReference>
<evidence type="ECO:0000313" key="4">
    <source>
        <dbReference type="Proteomes" id="UP000192411"/>
    </source>
</evidence>
<dbReference type="AlphaFoldDB" id="A0A1X0JVB1"/>
<keyword evidence="1" id="KW-0732">Signal</keyword>
<dbReference type="SUPFAM" id="SSF63825">
    <property type="entry name" value="YWTD domain"/>
    <property type="match status" value="1"/>
</dbReference>
<reference evidence="3 4" key="1">
    <citation type="submission" date="2017-02" db="EMBL/GenBank/DDBJ databases">
        <title>The new phylogeny of genus Mycobacterium.</title>
        <authorList>
            <person name="Tortoli E."/>
            <person name="Trovato A."/>
            <person name="Cirillo D.M."/>
        </authorList>
    </citation>
    <scope>NUCLEOTIDE SEQUENCE [LARGE SCALE GENOMIC DNA]</scope>
    <source>
        <strain evidence="3 4">DSM 44338</strain>
    </source>
</reference>
<dbReference type="PANTHER" id="PTHR37957">
    <property type="entry name" value="BLR7070 PROTEIN"/>
    <property type="match status" value="1"/>
</dbReference>
<feature type="signal peptide" evidence="1">
    <location>
        <begin position="1"/>
        <end position="20"/>
    </location>
</feature>
<evidence type="ECO:0000256" key="1">
    <source>
        <dbReference type="SAM" id="SignalP"/>
    </source>
</evidence>
<proteinExistence type="predicted"/>
<name>A0A1X0JVB1_9MYCO</name>
<dbReference type="OrthoDB" id="9798539at2"/>
<evidence type="ECO:0000259" key="2">
    <source>
        <dbReference type="Pfam" id="PF13449"/>
    </source>
</evidence>
<gene>
    <name evidence="3" type="ORF">BST47_09715</name>
</gene>
<protein>
    <submittedName>
        <fullName evidence="3">Phytase</fullName>
    </submittedName>
</protein>
<feature type="chain" id="PRO_5039355590" evidence="1">
    <location>
        <begin position="21"/>
        <end position="369"/>
    </location>
</feature>
<evidence type="ECO:0000313" key="3">
    <source>
        <dbReference type="EMBL" id="ORB66147.1"/>
    </source>
</evidence>
<keyword evidence="4" id="KW-1185">Reference proteome</keyword>
<organism evidence="3 4">
    <name type="scientific">Mycolicibacterium tusciae</name>
    <dbReference type="NCBI Taxonomy" id="75922"/>
    <lineage>
        <taxon>Bacteria</taxon>
        <taxon>Bacillati</taxon>
        <taxon>Actinomycetota</taxon>
        <taxon>Actinomycetes</taxon>
        <taxon>Mycobacteriales</taxon>
        <taxon>Mycobacteriaceae</taxon>
        <taxon>Mycolicibacterium</taxon>
    </lineage>
</organism>
<dbReference type="EMBL" id="MVIM01000004">
    <property type="protein sequence ID" value="ORB66147.1"/>
    <property type="molecule type" value="Genomic_DNA"/>
</dbReference>
<accession>A0A1X0JVB1</accession>